<feature type="signal peptide" evidence="1">
    <location>
        <begin position="1"/>
        <end position="20"/>
    </location>
</feature>
<evidence type="ECO:0000256" key="1">
    <source>
        <dbReference type="SAM" id="SignalP"/>
    </source>
</evidence>
<proteinExistence type="predicted"/>
<name>A0A392M5R3_9FABA</name>
<comment type="caution">
    <text evidence="2">The sequence shown here is derived from an EMBL/GenBank/DDBJ whole genome shotgun (WGS) entry which is preliminary data.</text>
</comment>
<feature type="chain" id="PRO_5017357877" evidence="1">
    <location>
        <begin position="21"/>
        <end position="85"/>
    </location>
</feature>
<gene>
    <name evidence="2" type="ORF">A2U01_0003487</name>
</gene>
<dbReference type="AlphaFoldDB" id="A0A392M5R3"/>
<accession>A0A392M5R3</accession>
<protein>
    <submittedName>
        <fullName evidence="2">Uncharacterized protein</fullName>
    </submittedName>
</protein>
<reference evidence="2 3" key="1">
    <citation type="journal article" date="2018" name="Front. Plant Sci.">
        <title>Red Clover (Trifolium pratense) and Zigzag Clover (T. medium) - A Picture of Genomic Similarities and Differences.</title>
        <authorList>
            <person name="Dluhosova J."/>
            <person name="Istvanek J."/>
            <person name="Nedelnik J."/>
            <person name="Repkova J."/>
        </authorList>
    </citation>
    <scope>NUCLEOTIDE SEQUENCE [LARGE SCALE GENOMIC DNA]</scope>
    <source>
        <strain evidence="3">cv. 10/8</strain>
        <tissue evidence="2">Leaf</tissue>
    </source>
</reference>
<organism evidence="2 3">
    <name type="scientific">Trifolium medium</name>
    <dbReference type="NCBI Taxonomy" id="97028"/>
    <lineage>
        <taxon>Eukaryota</taxon>
        <taxon>Viridiplantae</taxon>
        <taxon>Streptophyta</taxon>
        <taxon>Embryophyta</taxon>
        <taxon>Tracheophyta</taxon>
        <taxon>Spermatophyta</taxon>
        <taxon>Magnoliopsida</taxon>
        <taxon>eudicotyledons</taxon>
        <taxon>Gunneridae</taxon>
        <taxon>Pentapetalae</taxon>
        <taxon>rosids</taxon>
        <taxon>fabids</taxon>
        <taxon>Fabales</taxon>
        <taxon>Fabaceae</taxon>
        <taxon>Papilionoideae</taxon>
        <taxon>50 kb inversion clade</taxon>
        <taxon>NPAAA clade</taxon>
        <taxon>Hologalegina</taxon>
        <taxon>IRL clade</taxon>
        <taxon>Trifolieae</taxon>
        <taxon>Trifolium</taxon>
    </lineage>
</organism>
<keyword evidence="3" id="KW-1185">Reference proteome</keyword>
<evidence type="ECO:0000313" key="3">
    <source>
        <dbReference type="Proteomes" id="UP000265520"/>
    </source>
</evidence>
<sequence length="85" mass="9598">MVRGFLTVDWGFFFLELLRGILFDTEGEDSLTFVYFSFFTADLDFFFFDSCACTVVIEVASAMIAPASSFDFERVALLFDGVTVI</sequence>
<dbReference type="EMBL" id="LXQA010004023">
    <property type="protein sequence ID" value="MCH82676.1"/>
    <property type="molecule type" value="Genomic_DNA"/>
</dbReference>
<dbReference type="Proteomes" id="UP000265520">
    <property type="component" value="Unassembled WGS sequence"/>
</dbReference>
<keyword evidence="1" id="KW-0732">Signal</keyword>
<evidence type="ECO:0000313" key="2">
    <source>
        <dbReference type="EMBL" id="MCH82676.1"/>
    </source>
</evidence>